<dbReference type="InterPro" id="IPR001878">
    <property type="entry name" value="Znf_CCHC"/>
</dbReference>
<dbReference type="InterPro" id="IPR036875">
    <property type="entry name" value="Znf_CCHC_sf"/>
</dbReference>
<dbReference type="InterPro" id="IPR036691">
    <property type="entry name" value="Endo/exonu/phosph_ase_sf"/>
</dbReference>
<dbReference type="GO" id="GO:0003723">
    <property type="term" value="F:RNA binding"/>
    <property type="evidence" value="ECO:0007669"/>
    <property type="project" value="InterPro"/>
</dbReference>
<name>A0A671PCN5_9TELE</name>
<keyword evidence="3" id="KW-1185">Reference proteome</keyword>
<evidence type="ECO:0000313" key="3">
    <source>
        <dbReference type="Proteomes" id="UP000472260"/>
    </source>
</evidence>
<reference evidence="2" key="2">
    <citation type="submission" date="2025-09" db="UniProtKB">
        <authorList>
            <consortium name="Ensembl"/>
        </authorList>
    </citation>
    <scope>IDENTIFICATION</scope>
</reference>
<dbReference type="SUPFAM" id="SSF57756">
    <property type="entry name" value="Retrovirus zinc finger-like domains"/>
    <property type="match status" value="1"/>
</dbReference>
<accession>A0A671PCN5</accession>
<dbReference type="Proteomes" id="UP000472260">
    <property type="component" value="Unassembled WGS sequence"/>
</dbReference>
<dbReference type="InterPro" id="IPR042509">
    <property type="entry name" value="ZCCHC3"/>
</dbReference>
<sequence>GKSYRLYLDSNPCNWIISLLCPIRGYAFYNGQPKECRKCGSLDHIAANCELEICRHCKSKEHGSKDCQLPKKCNLCGAESHRFRDCPHAYSNKTKQQTHGETENVVDFEDLASLVDLVKCSSVFSFLHSEGHDIALLQECNIPYKSNYRPFQDRWKYAHSIWSGDNKNKSSGAVILFRGWYFEIQQVQEVVEIKWYSFSYN</sequence>
<dbReference type="GO" id="GO:0003690">
    <property type="term" value="F:double-stranded DNA binding"/>
    <property type="evidence" value="ECO:0007669"/>
    <property type="project" value="InterPro"/>
</dbReference>
<evidence type="ECO:0000259" key="1">
    <source>
        <dbReference type="SMART" id="SM00343"/>
    </source>
</evidence>
<feature type="domain" description="CCHC-type" evidence="1">
    <location>
        <begin position="53"/>
        <end position="69"/>
    </location>
</feature>
<feature type="domain" description="CCHC-type" evidence="1">
    <location>
        <begin position="35"/>
        <end position="51"/>
    </location>
</feature>
<dbReference type="Pfam" id="PF00098">
    <property type="entry name" value="zf-CCHC"/>
    <property type="match status" value="1"/>
</dbReference>
<proteinExistence type="predicted"/>
<organism evidence="2 3">
    <name type="scientific">Sinocyclocheilus anshuiensis</name>
    <dbReference type="NCBI Taxonomy" id="1608454"/>
    <lineage>
        <taxon>Eukaryota</taxon>
        <taxon>Metazoa</taxon>
        <taxon>Chordata</taxon>
        <taxon>Craniata</taxon>
        <taxon>Vertebrata</taxon>
        <taxon>Euteleostomi</taxon>
        <taxon>Actinopterygii</taxon>
        <taxon>Neopterygii</taxon>
        <taxon>Teleostei</taxon>
        <taxon>Ostariophysi</taxon>
        <taxon>Cypriniformes</taxon>
        <taxon>Cyprinidae</taxon>
        <taxon>Cyprininae</taxon>
        <taxon>Sinocyclocheilus</taxon>
    </lineage>
</organism>
<dbReference type="PANTHER" id="PTHR22639">
    <property type="entry name" value="GAG-RELATED PROTEIN"/>
    <property type="match status" value="1"/>
</dbReference>
<evidence type="ECO:0000313" key="2">
    <source>
        <dbReference type="Ensembl" id="ENSSANP00000053859.1"/>
    </source>
</evidence>
<protein>
    <recommendedName>
        <fullName evidence="1">CCHC-type domain-containing protein</fullName>
    </recommendedName>
</protein>
<reference evidence="2" key="1">
    <citation type="submission" date="2025-08" db="UniProtKB">
        <authorList>
            <consortium name="Ensembl"/>
        </authorList>
    </citation>
    <scope>IDENTIFICATION</scope>
</reference>
<dbReference type="Gene3D" id="3.60.10.10">
    <property type="entry name" value="Endonuclease/exonuclease/phosphatase"/>
    <property type="match status" value="1"/>
</dbReference>
<dbReference type="SMART" id="SM00343">
    <property type="entry name" value="ZnF_C2HC"/>
    <property type="match status" value="3"/>
</dbReference>
<dbReference type="GO" id="GO:0008270">
    <property type="term" value="F:zinc ion binding"/>
    <property type="evidence" value="ECO:0007669"/>
    <property type="project" value="InterPro"/>
</dbReference>
<dbReference type="AlphaFoldDB" id="A0A671PCN5"/>
<dbReference type="PANTHER" id="PTHR22639:SF3">
    <property type="entry name" value="ZINC FINGER CCHC DOMAIN-CONTAINING PROTEIN 3"/>
    <property type="match status" value="1"/>
</dbReference>
<dbReference type="GO" id="GO:0002218">
    <property type="term" value="P:activation of innate immune response"/>
    <property type="evidence" value="ECO:0007669"/>
    <property type="project" value="InterPro"/>
</dbReference>
<dbReference type="Ensembl" id="ENSSANT00000057272.1">
    <property type="protein sequence ID" value="ENSSANP00000053859.1"/>
    <property type="gene ID" value="ENSSANG00000026963.1"/>
</dbReference>
<feature type="domain" description="CCHC-type" evidence="1">
    <location>
        <begin position="72"/>
        <end position="88"/>
    </location>
</feature>
<dbReference type="Gene3D" id="4.10.60.10">
    <property type="entry name" value="Zinc finger, CCHC-type"/>
    <property type="match status" value="1"/>
</dbReference>